<protein>
    <recommendedName>
        <fullName evidence="6">2-deoxy-D-gluconate 3-dehydrogenase</fullName>
    </recommendedName>
</protein>
<dbReference type="InterPro" id="IPR036291">
    <property type="entry name" value="NAD(P)-bd_dom_sf"/>
</dbReference>
<organism evidence="4 5">
    <name type="scientific">Vermiconidia calcicola</name>
    <dbReference type="NCBI Taxonomy" id="1690605"/>
    <lineage>
        <taxon>Eukaryota</taxon>
        <taxon>Fungi</taxon>
        <taxon>Dikarya</taxon>
        <taxon>Ascomycota</taxon>
        <taxon>Pezizomycotina</taxon>
        <taxon>Dothideomycetes</taxon>
        <taxon>Dothideomycetidae</taxon>
        <taxon>Mycosphaerellales</taxon>
        <taxon>Extremaceae</taxon>
        <taxon>Vermiconidia</taxon>
    </lineage>
</organism>
<dbReference type="PANTHER" id="PTHR42760">
    <property type="entry name" value="SHORT-CHAIN DEHYDROGENASES/REDUCTASES FAMILY MEMBER"/>
    <property type="match status" value="1"/>
</dbReference>
<dbReference type="EMBL" id="JAXLQG010000022">
    <property type="protein sequence ID" value="KAK5529504.1"/>
    <property type="molecule type" value="Genomic_DNA"/>
</dbReference>
<dbReference type="PANTHER" id="PTHR42760:SF5">
    <property type="entry name" value="2-DEHYDRO-3-DEOXY-D-GLUCONATE 5-DEHYDROGENASE"/>
    <property type="match status" value="1"/>
</dbReference>
<keyword evidence="3" id="KW-0560">Oxidoreductase</keyword>
<evidence type="ECO:0000313" key="5">
    <source>
        <dbReference type="Proteomes" id="UP001345827"/>
    </source>
</evidence>
<proteinExistence type="inferred from homology"/>
<dbReference type="AlphaFoldDB" id="A0AAV9PU23"/>
<dbReference type="Pfam" id="PF13561">
    <property type="entry name" value="adh_short_C2"/>
    <property type="match status" value="1"/>
</dbReference>
<comment type="similarity">
    <text evidence="1">Belongs to the short-chain dehydrogenases/reductases (SDR) family.</text>
</comment>
<dbReference type="PRINTS" id="PR00080">
    <property type="entry name" value="SDRFAMILY"/>
</dbReference>
<name>A0AAV9PU23_9PEZI</name>
<sequence>MTSSTPARLPTSQLFSLEGKTVIATGGTGGLGSEMCLAMAESGADIVSIYPPGDAGQSRLEETIRSRTSIDGGRKVLGFECDISDSQSLRDTFDKIWRAGVVPDILLNCAGLNRRGPIEEMTDEKIDLIFAVNLKAAYVAAQEFGVHLIKMGRPGKIINIASFTSFVAMTNVSAYAATKGGVLQMTKAFSNEWAVHGIQVNCICPGYIKTPLSEALVQQFPEMEQYIIDRTPAGRWGKPADLRGAVLFLASPASDYVTGTSIVVDGGMMFR</sequence>
<dbReference type="Proteomes" id="UP001345827">
    <property type="component" value="Unassembled WGS sequence"/>
</dbReference>
<keyword evidence="5" id="KW-1185">Reference proteome</keyword>
<dbReference type="FunFam" id="3.40.50.720:FF:000084">
    <property type="entry name" value="Short-chain dehydrogenase reductase"/>
    <property type="match status" value="1"/>
</dbReference>
<gene>
    <name evidence="4" type="ORF">LTR25_009752</name>
</gene>
<evidence type="ECO:0000313" key="4">
    <source>
        <dbReference type="EMBL" id="KAK5529504.1"/>
    </source>
</evidence>
<accession>A0AAV9PU23</accession>
<dbReference type="InterPro" id="IPR020904">
    <property type="entry name" value="Sc_DH/Rdtase_CS"/>
</dbReference>
<evidence type="ECO:0000256" key="2">
    <source>
        <dbReference type="ARBA" id="ARBA00022857"/>
    </source>
</evidence>
<keyword evidence="2" id="KW-0521">NADP</keyword>
<reference evidence="4 5" key="1">
    <citation type="submission" date="2023-06" db="EMBL/GenBank/DDBJ databases">
        <title>Black Yeasts Isolated from many extreme environments.</title>
        <authorList>
            <person name="Coleine C."/>
            <person name="Stajich J.E."/>
            <person name="Selbmann L."/>
        </authorList>
    </citation>
    <scope>NUCLEOTIDE SEQUENCE [LARGE SCALE GENOMIC DNA]</scope>
    <source>
        <strain evidence="4 5">CCFEE 5887</strain>
    </source>
</reference>
<dbReference type="InterPro" id="IPR002347">
    <property type="entry name" value="SDR_fam"/>
</dbReference>
<evidence type="ECO:0000256" key="3">
    <source>
        <dbReference type="ARBA" id="ARBA00023002"/>
    </source>
</evidence>
<evidence type="ECO:0000256" key="1">
    <source>
        <dbReference type="ARBA" id="ARBA00006484"/>
    </source>
</evidence>
<comment type="caution">
    <text evidence="4">The sequence shown here is derived from an EMBL/GenBank/DDBJ whole genome shotgun (WGS) entry which is preliminary data.</text>
</comment>
<dbReference type="SUPFAM" id="SSF51735">
    <property type="entry name" value="NAD(P)-binding Rossmann-fold domains"/>
    <property type="match status" value="1"/>
</dbReference>
<dbReference type="PROSITE" id="PS00061">
    <property type="entry name" value="ADH_SHORT"/>
    <property type="match status" value="1"/>
</dbReference>
<dbReference type="GO" id="GO:0016616">
    <property type="term" value="F:oxidoreductase activity, acting on the CH-OH group of donors, NAD or NADP as acceptor"/>
    <property type="evidence" value="ECO:0007669"/>
    <property type="project" value="TreeGrafter"/>
</dbReference>
<dbReference type="PRINTS" id="PR00081">
    <property type="entry name" value="GDHRDH"/>
</dbReference>
<dbReference type="Gene3D" id="3.40.50.720">
    <property type="entry name" value="NAD(P)-binding Rossmann-like Domain"/>
    <property type="match status" value="1"/>
</dbReference>
<evidence type="ECO:0008006" key="6">
    <source>
        <dbReference type="Google" id="ProtNLM"/>
    </source>
</evidence>